<dbReference type="Pfam" id="PF05872">
    <property type="entry name" value="HerA_C"/>
    <property type="match status" value="1"/>
</dbReference>
<accession>A0ABX2T758</accession>
<dbReference type="InterPro" id="IPR051162">
    <property type="entry name" value="T4SS_component"/>
</dbReference>
<organism evidence="3 4">
    <name type="scientific">Azospirillum oleiclasticum</name>
    <dbReference type="NCBI Taxonomy" id="2735135"/>
    <lineage>
        <taxon>Bacteria</taxon>
        <taxon>Pseudomonadati</taxon>
        <taxon>Pseudomonadota</taxon>
        <taxon>Alphaproteobacteria</taxon>
        <taxon>Rhodospirillales</taxon>
        <taxon>Azospirillaceae</taxon>
        <taxon>Azospirillum</taxon>
    </lineage>
</organism>
<feature type="domain" description="AAA+ ATPase" evidence="2">
    <location>
        <begin position="25"/>
        <end position="363"/>
    </location>
</feature>
<dbReference type="Proteomes" id="UP000584642">
    <property type="component" value="Unassembled WGS sequence"/>
</dbReference>
<proteinExistence type="predicted"/>
<gene>
    <name evidence="3" type="ORF">HND93_02220</name>
</gene>
<evidence type="ECO:0000256" key="1">
    <source>
        <dbReference type="SAM" id="MobiDB-lite"/>
    </source>
</evidence>
<evidence type="ECO:0000313" key="3">
    <source>
        <dbReference type="EMBL" id="NYZ18515.1"/>
    </source>
</evidence>
<feature type="compositionally biased region" description="Low complexity" evidence="1">
    <location>
        <begin position="431"/>
        <end position="442"/>
    </location>
</feature>
<keyword evidence="4" id="KW-1185">Reference proteome</keyword>
<dbReference type="InterPro" id="IPR003593">
    <property type="entry name" value="AAA+_ATPase"/>
</dbReference>
<reference evidence="3 4" key="1">
    <citation type="submission" date="2020-05" db="EMBL/GenBank/DDBJ databases">
        <title>Azospirillum oleiclasticum sp. nov, a nitrogen-fixing and heavy crude oil-emulsifying bacterium isolated from the crude oil of Yumen Oilfield.</title>
        <authorList>
            <person name="Wu D."/>
            <person name="Cai M."/>
            <person name="Zhang X."/>
        </authorList>
    </citation>
    <scope>NUCLEOTIDE SEQUENCE [LARGE SCALE GENOMIC DNA]</scope>
    <source>
        <strain evidence="3 4">ROY-1-1-2</strain>
    </source>
</reference>
<dbReference type="EMBL" id="JABFDB010000001">
    <property type="protein sequence ID" value="NYZ18515.1"/>
    <property type="molecule type" value="Genomic_DNA"/>
</dbReference>
<dbReference type="InterPro" id="IPR033186">
    <property type="entry name" value="HerA_C"/>
</dbReference>
<dbReference type="Gene3D" id="3.40.50.300">
    <property type="entry name" value="P-loop containing nucleotide triphosphate hydrolases"/>
    <property type="match status" value="2"/>
</dbReference>
<dbReference type="PANTHER" id="PTHR30121:SF6">
    <property type="entry name" value="SLR6007 PROTEIN"/>
    <property type="match status" value="1"/>
</dbReference>
<dbReference type="PANTHER" id="PTHR30121">
    <property type="entry name" value="UNCHARACTERIZED PROTEIN YJGR-RELATED"/>
    <property type="match status" value="1"/>
</dbReference>
<dbReference type="InterPro" id="IPR027417">
    <property type="entry name" value="P-loop_NTPase"/>
</dbReference>
<name>A0ABX2T758_9PROT</name>
<evidence type="ECO:0000313" key="4">
    <source>
        <dbReference type="Proteomes" id="UP000584642"/>
    </source>
</evidence>
<evidence type="ECO:0000259" key="2">
    <source>
        <dbReference type="SMART" id="SM00382"/>
    </source>
</evidence>
<comment type="caution">
    <text evidence="3">The sequence shown here is derived from an EMBL/GenBank/DDBJ whole genome shotgun (WGS) entry which is preliminary data.</text>
</comment>
<dbReference type="SMART" id="SM00382">
    <property type="entry name" value="AAA"/>
    <property type="match status" value="1"/>
</dbReference>
<protein>
    <submittedName>
        <fullName evidence="3">DUF853 family protein</fullName>
    </submittedName>
</protein>
<feature type="region of interest" description="Disordered" evidence="1">
    <location>
        <begin position="425"/>
        <end position="478"/>
    </location>
</feature>
<dbReference type="RefSeq" id="WP_180280252.1">
    <property type="nucleotide sequence ID" value="NZ_JABFDB010000001.1"/>
</dbReference>
<dbReference type="SUPFAM" id="SSF52540">
    <property type="entry name" value="P-loop containing nucleoside triphosphate hydrolases"/>
    <property type="match status" value="1"/>
</dbReference>
<sequence>MSGIVIGTSGTGKARKPATLLARYANRHGLIAGATGTGKTVTLQTVAEGFSAMGVPVFLADAKGDLAGIAAPGTAKPAFVKRLEGMDLPADGWAACPALFWDVFGQQGHPVRVPVSEIGPLLFARLLNLNEVQTGVLTIAFKLADDEGMLLLDLKDLRAMLAHVAERAKELTTEYGIVSPQSVGAIQRGLLTLEQEGAAGFLGEPGVDLADLMRVDRDGRGVVSVLAADALLNRPRLYGTFLVWLLAELFETLPEAGDLDRPKLVLFFDEAHLLFDDAPEALTDKIEQVVRLIRSKGVGVYFVTQNPLDIPERILGQLGNRVQHALRAFTPRDQKAVRAAAETFRPNPRLNTADAIMELEVGEALVSFLDAKGAPTVVERTLIRPPASRVGPLTPAERATLMRTSPVAGVYDKLIDRHSAYEMLRRREESAASPENEAPAPSGGYRRPDPFQPPEPASGPWEAPRPSRRRTAARPPASVAEEIVGAMAKEFGTQVGRKLVRGILGSFLRR</sequence>